<evidence type="ECO:0000256" key="2">
    <source>
        <dbReference type="ARBA" id="ARBA00004496"/>
    </source>
</evidence>
<dbReference type="PROSITE" id="PS51169">
    <property type="entry name" value="CHORISMATE_MUT_3"/>
    <property type="match status" value="1"/>
</dbReference>
<accession>A0A1D1ZYZ7</accession>
<dbReference type="GO" id="GO:0008652">
    <property type="term" value="P:amino acid biosynthetic process"/>
    <property type="evidence" value="ECO:0007669"/>
    <property type="project" value="UniProtKB-KW"/>
</dbReference>
<evidence type="ECO:0000256" key="6">
    <source>
        <dbReference type="ARBA" id="ARBA00022605"/>
    </source>
</evidence>
<evidence type="ECO:0000313" key="10">
    <source>
        <dbReference type="EMBL" id="JAT72107.1"/>
    </source>
</evidence>
<keyword evidence="7" id="KW-0057">Aromatic amino acid biosynthesis</keyword>
<keyword evidence="6" id="KW-0028">Amino-acid biosynthesis</keyword>
<evidence type="ECO:0000256" key="1">
    <source>
        <dbReference type="ARBA" id="ARBA00000824"/>
    </source>
</evidence>
<dbReference type="GO" id="GO:0046417">
    <property type="term" value="P:chorismate metabolic process"/>
    <property type="evidence" value="ECO:0007669"/>
    <property type="project" value="InterPro"/>
</dbReference>
<dbReference type="InterPro" id="IPR037039">
    <property type="entry name" value="CM_AroQ_sf_eucaryotic"/>
</dbReference>
<dbReference type="Pfam" id="PF01817">
    <property type="entry name" value="CM_2"/>
    <property type="match status" value="1"/>
</dbReference>
<protein>
    <recommendedName>
        <fullName evidence="4">chorismate mutase</fullName>
        <ecNumber evidence="4">5.4.99.5</ecNumber>
    </recommendedName>
</protein>
<evidence type="ECO:0000256" key="4">
    <source>
        <dbReference type="ARBA" id="ARBA00012404"/>
    </source>
</evidence>
<evidence type="ECO:0000259" key="9">
    <source>
        <dbReference type="Pfam" id="PF01817"/>
    </source>
</evidence>
<dbReference type="GO" id="GO:0009073">
    <property type="term" value="P:aromatic amino acid family biosynthetic process"/>
    <property type="evidence" value="ECO:0007669"/>
    <property type="project" value="UniProtKB-KW"/>
</dbReference>
<evidence type="ECO:0000256" key="5">
    <source>
        <dbReference type="ARBA" id="ARBA00022490"/>
    </source>
</evidence>
<reference evidence="10" key="1">
    <citation type="submission" date="2015-08" db="EMBL/GenBank/DDBJ databases">
        <authorList>
            <person name="Babu N.S."/>
            <person name="Beckwith C.J."/>
            <person name="Beseler K.G."/>
            <person name="Brison A."/>
            <person name="Carone J.V."/>
            <person name="Caskin T.P."/>
            <person name="Diamond M."/>
            <person name="Durham M.E."/>
            <person name="Foxe J.M."/>
            <person name="Go M."/>
            <person name="Henderson B.A."/>
            <person name="Jones I.B."/>
            <person name="McGettigan J.A."/>
            <person name="Micheletti S.J."/>
            <person name="Nasrallah M.E."/>
            <person name="Ortiz D."/>
            <person name="Piller C.R."/>
            <person name="Privatt S.R."/>
            <person name="Schneider S.L."/>
            <person name="Sharp S."/>
            <person name="Smith T.C."/>
            <person name="Stanton J.D."/>
            <person name="Ullery H.E."/>
            <person name="Wilson R.J."/>
            <person name="Serrano M.G."/>
            <person name="Buck G."/>
            <person name="Lee V."/>
            <person name="Wang Y."/>
            <person name="Carvalho R."/>
            <person name="Voegtly L."/>
            <person name="Shi R."/>
            <person name="Duckworth R."/>
            <person name="Johnson A."/>
            <person name="Loviza R."/>
            <person name="Walstead R."/>
            <person name="Shah Z."/>
            <person name="Kiflezghi M."/>
            <person name="Wade K."/>
            <person name="Ball S.L."/>
            <person name="Bradley K.W."/>
            <person name="Asai D.J."/>
            <person name="Bowman C.A."/>
            <person name="Russell D.A."/>
            <person name="Pope W.H."/>
            <person name="Jacobs-Sera D."/>
            <person name="Hendrix R.W."/>
            <person name="Hatfull G.F."/>
        </authorList>
    </citation>
    <scope>NUCLEOTIDE SEQUENCE</scope>
</reference>
<dbReference type="EMBL" id="GDKF01006515">
    <property type="protein sequence ID" value="JAT72107.1"/>
    <property type="molecule type" value="Transcribed_RNA"/>
</dbReference>
<sequence>QCCRVNAQSCHNNGQGRFEVTTNIQLKPPLAIIMAALGVHSATLHPYTLVARWQPLAMGPKPAKEWRRWRPSDPPRASRSMFPRVNASMDTATVDCTTARDLSNVLSLNNIRQTLIRLEDTIIFGLIERAQFARNSAVYEEPGVEVPGCSRPGCSLLEYILRETEQIHGRIRRYTSPDENAYFPEALPSLLLPPITYEQVLAPCAASINLNESILKLYLEHLMPEITEPGDDGNYGSAAMYDVMILQALSKRIHYGKFVAESKFLSQTEKYTRLIHAHDSEGLMAAITDAVVEAKVIQRVARKAAIFGQDVGAAGDVIVGTDSEAAEQNAKVRPQAVAQLYKDWVMPLTKKVEVDYLLRRLED</sequence>
<dbReference type="GO" id="GO:0005737">
    <property type="term" value="C:cytoplasm"/>
    <property type="evidence" value="ECO:0007669"/>
    <property type="project" value="UniProtKB-SubCell"/>
</dbReference>
<organism evidence="10">
    <name type="scientific">Auxenochlorella protothecoides</name>
    <name type="common">Green microalga</name>
    <name type="synonym">Chlorella protothecoides</name>
    <dbReference type="NCBI Taxonomy" id="3075"/>
    <lineage>
        <taxon>Eukaryota</taxon>
        <taxon>Viridiplantae</taxon>
        <taxon>Chlorophyta</taxon>
        <taxon>core chlorophytes</taxon>
        <taxon>Trebouxiophyceae</taxon>
        <taxon>Chlorellales</taxon>
        <taxon>Chlorellaceae</taxon>
        <taxon>Auxenochlorella</taxon>
    </lineage>
</organism>
<dbReference type="GO" id="GO:0004106">
    <property type="term" value="F:chorismate mutase activity"/>
    <property type="evidence" value="ECO:0007669"/>
    <property type="project" value="UniProtKB-EC"/>
</dbReference>
<dbReference type="PANTHER" id="PTHR21145">
    <property type="entry name" value="CHORISMATE MUTASE"/>
    <property type="match status" value="1"/>
</dbReference>
<dbReference type="PANTHER" id="PTHR21145:SF12">
    <property type="entry name" value="CHORISMATE MUTASE"/>
    <property type="match status" value="1"/>
</dbReference>
<dbReference type="InterPro" id="IPR036263">
    <property type="entry name" value="Chorismate_II_sf"/>
</dbReference>
<feature type="domain" description="Chorismate mutase" evidence="9">
    <location>
        <begin position="237"/>
        <end position="353"/>
    </location>
</feature>
<name>A0A1D1ZYZ7_AUXPR</name>
<feature type="non-terminal residue" evidence="10">
    <location>
        <position position="1"/>
    </location>
</feature>
<keyword evidence="5" id="KW-0963">Cytoplasm</keyword>
<keyword evidence="8" id="KW-0413">Isomerase</keyword>
<evidence type="ECO:0000256" key="8">
    <source>
        <dbReference type="ARBA" id="ARBA00023235"/>
    </source>
</evidence>
<comment type="catalytic activity">
    <reaction evidence="1">
        <text>chorismate = prephenate</text>
        <dbReference type="Rhea" id="RHEA:13897"/>
        <dbReference type="ChEBI" id="CHEBI:29748"/>
        <dbReference type="ChEBI" id="CHEBI:29934"/>
        <dbReference type="EC" id="5.4.99.5"/>
    </reaction>
</comment>
<dbReference type="SUPFAM" id="SSF48600">
    <property type="entry name" value="Chorismate mutase II"/>
    <property type="match status" value="1"/>
</dbReference>
<dbReference type="UniPathway" id="UPA00120">
    <property type="reaction ID" value="UER00203"/>
</dbReference>
<dbReference type="EC" id="5.4.99.5" evidence="4"/>
<gene>
    <name evidence="10" type="ORF">g.3195</name>
</gene>
<dbReference type="NCBIfam" id="TIGR01802">
    <property type="entry name" value="CM_pl-yst"/>
    <property type="match status" value="1"/>
</dbReference>
<evidence type="ECO:0000256" key="7">
    <source>
        <dbReference type="ARBA" id="ARBA00023141"/>
    </source>
</evidence>
<dbReference type="InterPro" id="IPR008238">
    <property type="entry name" value="Chorismate_mutase_AroQ_euk"/>
</dbReference>
<comment type="pathway">
    <text evidence="3">Metabolic intermediate biosynthesis; prephenate biosynthesis; prephenate from chorismate: step 1/1.</text>
</comment>
<dbReference type="AlphaFoldDB" id="A0A1D1ZYZ7"/>
<dbReference type="Gene3D" id="1.10.590.10">
    <property type="entry name" value="Chorismate mutase, AroQ class superfamily, eukaryotic"/>
    <property type="match status" value="1"/>
</dbReference>
<comment type="subcellular location">
    <subcellularLocation>
        <location evidence="2">Cytoplasm</location>
    </subcellularLocation>
</comment>
<dbReference type="InterPro" id="IPR002701">
    <property type="entry name" value="CM_II_prokaryot"/>
</dbReference>
<proteinExistence type="predicted"/>
<evidence type="ECO:0000256" key="3">
    <source>
        <dbReference type="ARBA" id="ARBA00004817"/>
    </source>
</evidence>